<protein>
    <recommendedName>
        <fullName evidence="4">Serine aminopeptidase S33 domain-containing protein</fullName>
    </recommendedName>
</protein>
<sequence length="620" mass="71274">MVGLGSKIQALIVPIGVLAVFISIGYFSYTLSYYITPIGSLLFYFLMIYKIFSKSIQYIIFPGSFWYYQANLETQFCLELAEQLQRKLKIIEKDLDFISIPNYSSASYYDFLTSFRFVIQVKENMQKTKTDYKTSKDQERILELLSELCGYFDEKPEKSLNEDQEDVVLEELQGDKCLKVLQSLEKVLSWYTKRSWLREKIILLQKKPFGDLDYMRSHIQLSISSEQIWILLDDGCSLDCLYIKSQENNSSAVLYCNANAGLYEFTFYQNEWVSFYCELGLNVVIWNYRGYGRSQGTPDIKKIQRDGEVLVNHLKSHLGLEKIAVHGESLGGSFACYLGKKCGLSFLFADRTFASIQETAFFRFGPVAYWLVRIFGTSDCDCVADYLGAKCYKLLASDANDDMIPDLSSLKSGVCLRFLYPNYNLLTLSYLQPMLMRTTSHILGAAEMCNFMSNLKKLYKYDEKTSIFEEFLNKIDKIDSCGKPILKAFQDKYPQLSTLIWIIALDLWGCSGTGQDFFDSHMKVVERFRDALEEIEKIDDNGALNQEAECIGKLIKKMLDFFEEKCGIHGELEDFSSTNRKVDYAIVGRFMALNCGHCGTLSYLEKATFAKHFQVFLDNS</sequence>
<dbReference type="Proteomes" id="UP000187209">
    <property type="component" value="Unassembled WGS sequence"/>
</dbReference>
<proteinExistence type="predicted"/>
<dbReference type="GO" id="GO:0008474">
    <property type="term" value="F:palmitoyl-(protein) hydrolase activity"/>
    <property type="evidence" value="ECO:0007669"/>
    <property type="project" value="TreeGrafter"/>
</dbReference>
<dbReference type="OrthoDB" id="10249433at2759"/>
<comment type="caution">
    <text evidence="2">The sequence shown here is derived from an EMBL/GenBank/DDBJ whole genome shotgun (WGS) entry which is preliminary data.</text>
</comment>
<feature type="transmembrane region" description="Helical" evidence="1">
    <location>
        <begin position="7"/>
        <end position="27"/>
    </location>
</feature>
<evidence type="ECO:0000313" key="2">
    <source>
        <dbReference type="EMBL" id="OMJ69282.1"/>
    </source>
</evidence>
<dbReference type="EMBL" id="MPUH01001217">
    <property type="protein sequence ID" value="OMJ69282.1"/>
    <property type="molecule type" value="Genomic_DNA"/>
</dbReference>
<name>A0A1R2AXR2_9CILI</name>
<evidence type="ECO:0000256" key="1">
    <source>
        <dbReference type="SAM" id="Phobius"/>
    </source>
</evidence>
<keyword evidence="1" id="KW-0472">Membrane</keyword>
<dbReference type="InterPro" id="IPR029058">
    <property type="entry name" value="AB_hydrolase_fold"/>
</dbReference>
<dbReference type="PANTHER" id="PTHR12277">
    <property type="entry name" value="ALPHA/BETA HYDROLASE DOMAIN-CONTAINING PROTEIN"/>
    <property type="match status" value="1"/>
</dbReference>
<dbReference type="Pfam" id="PF05677">
    <property type="entry name" value="DUF818"/>
    <property type="match status" value="1"/>
</dbReference>
<dbReference type="Gene3D" id="3.40.50.1820">
    <property type="entry name" value="alpha/beta hydrolase"/>
    <property type="match status" value="1"/>
</dbReference>
<keyword evidence="1" id="KW-0812">Transmembrane</keyword>
<evidence type="ECO:0000313" key="3">
    <source>
        <dbReference type="Proteomes" id="UP000187209"/>
    </source>
</evidence>
<organism evidence="2 3">
    <name type="scientific">Stentor coeruleus</name>
    <dbReference type="NCBI Taxonomy" id="5963"/>
    <lineage>
        <taxon>Eukaryota</taxon>
        <taxon>Sar</taxon>
        <taxon>Alveolata</taxon>
        <taxon>Ciliophora</taxon>
        <taxon>Postciliodesmatophora</taxon>
        <taxon>Heterotrichea</taxon>
        <taxon>Heterotrichida</taxon>
        <taxon>Stentoridae</taxon>
        <taxon>Stentor</taxon>
    </lineage>
</organism>
<dbReference type="InterPro" id="IPR008536">
    <property type="entry name" value="DUF818"/>
</dbReference>
<dbReference type="GO" id="GO:0016020">
    <property type="term" value="C:membrane"/>
    <property type="evidence" value="ECO:0007669"/>
    <property type="project" value="TreeGrafter"/>
</dbReference>
<evidence type="ECO:0008006" key="4">
    <source>
        <dbReference type="Google" id="ProtNLM"/>
    </source>
</evidence>
<keyword evidence="1" id="KW-1133">Transmembrane helix</keyword>
<reference evidence="2 3" key="1">
    <citation type="submission" date="2016-11" db="EMBL/GenBank/DDBJ databases">
        <title>The macronuclear genome of Stentor coeruleus: a giant cell with tiny introns.</title>
        <authorList>
            <person name="Slabodnick M."/>
            <person name="Ruby J.G."/>
            <person name="Reiff S.B."/>
            <person name="Swart E.C."/>
            <person name="Gosai S."/>
            <person name="Prabakaran S."/>
            <person name="Witkowska E."/>
            <person name="Larue G.E."/>
            <person name="Fisher S."/>
            <person name="Freeman R.M."/>
            <person name="Gunawardena J."/>
            <person name="Chu W."/>
            <person name="Stover N.A."/>
            <person name="Gregory B.D."/>
            <person name="Nowacki M."/>
            <person name="Derisi J."/>
            <person name="Roy S.W."/>
            <person name="Marshall W.F."/>
            <person name="Sood P."/>
        </authorList>
    </citation>
    <scope>NUCLEOTIDE SEQUENCE [LARGE SCALE GENOMIC DNA]</scope>
    <source>
        <strain evidence="2">WM001</strain>
    </source>
</reference>
<dbReference type="PANTHER" id="PTHR12277:SF81">
    <property type="entry name" value="PROTEIN ABHD13"/>
    <property type="match status" value="1"/>
</dbReference>
<dbReference type="AlphaFoldDB" id="A0A1R2AXR2"/>
<feature type="transmembrane region" description="Helical" evidence="1">
    <location>
        <begin position="33"/>
        <end position="52"/>
    </location>
</feature>
<keyword evidence="3" id="KW-1185">Reference proteome</keyword>
<gene>
    <name evidence="2" type="ORF">SteCoe_33038</name>
</gene>
<accession>A0A1R2AXR2</accession>
<dbReference type="SUPFAM" id="SSF53474">
    <property type="entry name" value="alpha/beta-Hydrolases"/>
    <property type="match status" value="1"/>
</dbReference>